<evidence type="ECO:0000313" key="3">
    <source>
        <dbReference type="Proteomes" id="UP000033423"/>
    </source>
</evidence>
<dbReference type="Proteomes" id="UP000033423">
    <property type="component" value="Unassembled WGS sequence"/>
</dbReference>
<sequence>MFTSDSMFNPGVLFLHLPVAASYVSVWLSDLVPIFTSVNVSNVDAPLGAGVAHTASVPLFVSTIPADAPATDDNALIAFCALVCPVPPLAIATVPVTLAALPEILPLT</sequence>
<evidence type="ECO:0000256" key="1">
    <source>
        <dbReference type="SAM" id="Phobius"/>
    </source>
</evidence>
<feature type="transmembrane region" description="Helical" evidence="1">
    <location>
        <begin position="12"/>
        <end position="29"/>
    </location>
</feature>
<keyword evidence="1" id="KW-1133">Transmembrane helix</keyword>
<keyword evidence="1" id="KW-0472">Membrane</keyword>
<name>A0A0F3GP29_9BACT</name>
<comment type="caution">
    <text evidence="2">The sequence shown here is derived from an EMBL/GenBank/DDBJ whole genome shotgun (WGS) entry which is preliminary data.</text>
</comment>
<dbReference type="EMBL" id="LACI01001806">
    <property type="protein sequence ID" value="KJU83636.1"/>
    <property type="molecule type" value="Genomic_DNA"/>
</dbReference>
<keyword evidence="3" id="KW-1185">Reference proteome</keyword>
<reference evidence="2 3" key="1">
    <citation type="submission" date="2015-02" db="EMBL/GenBank/DDBJ databases">
        <title>Single-cell genomics of uncultivated deep-branching MTB reveals a conserved set of magnetosome genes.</title>
        <authorList>
            <person name="Kolinko S."/>
            <person name="Richter M."/>
            <person name="Glockner F.O."/>
            <person name="Brachmann A."/>
            <person name="Schuler D."/>
        </authorList>
    </citation>
    <scope>NUCLEOTIDE SEQUENCE [LARGE SCALE GENOMIC DNA]</scope>
    <source>
        <strain evidence="2">TM-1</strain>
    </source>
</reference>
<organism evidence="2 3">
    <name type="scientific">Candidatus Magnetobacterium bavaricum</name>
    <dbReference type="NCBI Taxonomy" id="29290"/>
    <lineage>
        <taxon>Bacteria</taxon>
        <taxon>Pseudomonadati</taxon>
        <taxon>Nitrospirota</taxon>
        <taxon>Thermodesulfovibrionia</taxon>
        <taxon>Thermodesulfovibrionales</taxon>
        <taxon>Candidatus Magnetobacteriaceae</taxon>
        <taxon>Candidatus Magnetobacterium</taxon>
    </lineage>
</organism>
<dbReference type="AlphaFoldDB" id="A0A0F3GP29"/>
<feature type="transmembrane region" description="Helical" evidence="1">
    <location>
        <begin position="75"/>
        <end position="101"/>
    </location>
</feature>
<proteinExistence type="predicted"/>
<protein>
    <submittedName>
        <fullName evidence="2">Membrane protein</fullName>
    </submittedName>
</protein>
<keyword evidence="1" id="KW-0812">Transmembrane</keyword>
<evidence type="ECO:0000313" key="2">
    <source>
        <dbReference type="EMBL" id="KJU83636.1"/>
    </source>
</evidence>
<gene>
    <name evidence="2" type="ORF">MBAV_004164</name>
</gene>
<accession>A0A0F3GP29</accession>